<proteinExistence type="predicted"/>
<dbReference type="Proteomes" id="UP000826656">
    <property type="component" value="Unassembled WGS sequence"/>
</dbReference>
<organism evidence="1 2">
    <name type="scientific">Solanum tuberosum</name>
    <name type="common">Potato</name>
    <dbReference type="NCBI Taxonomy" id="4113"/>
    <lineage>
        <taxon>Eukaryota</taxon>
        <taxon>Viridiplantae</taxon>
        <taxon>Streptophyta</taxon>
        <taxon>Embryophyta</taxon>
        <taxon>Tracheophyta</taxon>
        <taxon>Spermatophyta</taxon>
        <taxon>Magnoliopsida</taxon>
        <taxon>eudicotyledons</taxon>
        <taxon>Gunneridae</taxon>
        <taxon>Pentapetalae</taxon>
        <taxon>asterids</taxon>
        <taxon>lamiids</taxon>
        <taxon>Solanales</taxon>
        <taxon>Solanaceae</taxon>
        <taxon>Solanoideae</taxon>
        <taxon>Solaneae</taxon>
        <taxon>Solanum</taxon>
    </lineage>
</organism>
<gene>
    <name evidence="1" type="ORF">KY290_022389</name>
</gene>
<sequence length="50" mass="5842">MMACVRKLRRQSKSNGFDLVECRFKELKPILEAEQKAEEAKIPEKSRECS</sequence>
<accession>A0ABQ7V4C1</accession>
<evidence type="ECO:0000313" key="2">
    <source>
        <dbReference type="Proteomes" id="UP000826656"/>
    </source>
</evidence>
<dbReference type="EMBL" id="JAIVGD010000015">
    <property type="protein sequence ID" value="KAH0758896.1"/>
    <property type="molecule type" value="Genomic_DNA"/>
</dbReference>
<name>A0ABQ7V4C1_SOLTU</name>
<evidence type="ECO:0000313" key="1">
    <source>
        <dbReference type="EMBL" id="KAH0758896.1"/>
    </source>
</evidence>
<reference evidence="1 2" key="1">
    <citation type="journal article" date="2021" name="bioRxiv">
        <title>Chromosome-scale and haplotype-resolved genome assembly of a tetraploid potato cultivar.</title>
        <authorList>
            <person name="Sun H."/>
            <person name="Jiao W.-B."/>
            <person name="Krause K."/>
            <person name="Campoy J.A."/>
            <person name="Goel M."/>
            <person name="Folz-Donahue K."/>
            <person name="Kukat C."/>
            <person name="Huettel B."/>
            <person name="Schneeberger K."/>
        </authorList>
    </citation>
    <scope>NUCLEOTIDE SEQUENCE [LARGE SCALE GENOMIC DNA]</scope>
    <source>
        <strain evidence="1">SolTubOtavaFocal</strain>
        <tissue evidence="1">Leaves</tissue>
    </source>
</reference>
<protein>
    <submittedName>
        <fullName evidence="1">Uncharacterized protein</fullName>
    </submittedName>
</protein>
<comment type="caution">
    <text evidence="1">The sequence shown here is derived from an EMBL/GenBank/DDBJ whole genome shotgun (WGS) entry which is preliminary data.</text>
</comment>
<keyword evidence="2" id="KW-1185">Reference proteome</keyword>